<sequence>MLPEQLKEMSDTIEFIDSQLDRLSSKLPTYDKSIDASVTQLIENAETMQRELLSGPDIDSSSDLSVMAVMLWEKVVEQVKKLSNQTIGDHRELHSLISKCGREIEKSFFSGYNGLCQKILDYENDANLSRCVNALTMQHLLLRGLFEGARKFAEECNIPLEDDTRRLYTETEIVHNALKQRNLDPALEWCRIHSEKLQEMGSSLEFNLHKLKFIELINRGVYEQLEALSH</sequence>
<dbReference type="PROSITE" id="PS50897">
    <property type="entry name" value="CTLH"/>
    <property type="match status" value="1"/>
</dbReference>
<dbReference type="OMA" id="ISKCGRE"/>
<dbReference type="InterPro" id="IPR006595">
    <property type="entry name" value="CTLH_C"/>
</dbReference>
<dbReference type="GO" id="GO:0043161">
    <property type="term" value="P:proteasome-mediated ubiquitin-dependent protein catabolic process"/>
    <property type="evidence" value="ECO:0007669"/>
    <property type="project" value="InterPro"/>
</dbReference>
<dbReference type="PANTHER" id="PTHR12170:SF3">
    <property type="entry name" value="GH10162P"/>
    <property type="match status" value="1"/>
</dbReference>
<feature type="domain" description="CTLH" evidence="1">
    <location>
        <begin position="168"/>
        <end position="224"/>
    </location>
</feature>
<keyword evidence="2" id="KW-1185">Reference proteome</keyword>
<name>A0A915KH08_ROMCU</name>
<evidence type="ECO:0000313" key="3">
    <source>
        <dbReference type="WBParaSite" id="nRc.2.0.1.t37670-RA"/>
    </source>
</evidence>
<dbReference type="SMART" id="SM00668">
    <property type="entry name" value="CTLH"/>
    <property type="match status" value="1"/>
</dbReference>
<dbReference type="InterPro" id="IPR024964">
    <property type="entry name" value="CTLH/CRA"/>
</dbReference>
<dbReference type="Pfam" id="PF10607">
    <property type="entry name" value="CTLH"/>
    <property type="match status" value="1"/>
</dbReference>
<proteinExistence type="predicted"/>
<dbReference type="GO" id="GO:0005634">
    <property type="term" value="C:nucleus"/>
    <property type="evidence" value="ECO:0007669"/>
    <property type="project" value="TreeGrafter"/>
</dbReference>
<accession>A0A915KH08</accession>
<dbReference type="GO" id="GO:0034657">
    <property type="term" value="C:GID complex"/>
    <property type="evidence" value="ECO:0007669"/>
    <property type="project" value="TreeGrafter"/>
</dbReference>
<reference evidence="3" key="1">
    <citation type="submission" date="2022-11" db="UniProtKB">
        <authorList>
            <consortium name="WormBaseParasite"/>
        </authorList>
    </citation>
    <scope>IDENTIFICATION</scope>
</reference>
<dbReference type="GO" id="GO:0005737">
    <property type="term" value="C:cytoplasm"/>
    <property type="evidence" value="ECO:0007669"/>
    <property type="project" value="TreeGrafter"/>
</dbReference>
<evidence type="ECO:0000259" key="1">
    <source>
        <dbReference type="PROSITE" id="PS50897"/>
    </source>
</evidence>
<dbReference type="GO" id="GO:0004842">
    <property type="term" value="F:ubiquitin-protein transferase activity"/>
    <property type="evidence" value="ECO:0007669"/>
    <property type="project" value="InterPro"/>
</dbReference>
<dbReference type="Proteomes" id="UP000887565">
    <property type="component" value="Unplaced"/>
</dbReference>
<protein>
    <submittedName>
        <fullName evidence="3">CTLH domain-containing protein</fullName>
    </submittedName>
</protein>
<dbReference type="AlphaFoldDB" id="A0A915KH08"/>
<evidence type="ECO:0000313" key="2">
    <source>
        <dbReference type="Proteomes" id="UP000887565"/>
    </source>
</evidence>
<dbReference type="PANTHER" id="PTHR12170">
    <property type="entry name" value="MACROPHAGE ERYTHROBLAST ATTACHER-RELATED"/>
    <property type="match status" value="1"/>
</dbReference>
<dbReference type="InterPro" id="IPR045098">
    <property type="entry name" value="Fyv10_fam"/>
</dbReference>
<organism evidence="2 3">
    <name type="scientific">Romanomermis culicivorax</name>
    <name type="common">Nematode worm</name>
    <dbReference type="NCBI Taxonomy" id="13658"/>
    <lineage>
        <taxon>Eukaryota</taxon>
        <taxon>Metazoa</taxon>
        <taxon>Ecdysozoa</taxon>
        <taxon>Nematoda</taxon>
        <taxon>Enoplea</taxon>
        <taxon>Dorylaimia</taxon>
        <taxon>Mermithida</taxon>
        <taxon>Mermithoidea</taxon>
        <taxon>Mermithidae</taxon>
        <taxon>Romanomermis</taxon>
    </lineage>
</organism>
<dbReference type="WBParaSite" id="nRc.2.0.1.t37670-RA">
    <property type="protein sequence ID" value="nRc.2.0.1.t37670-RA"/>
    <property type="gene ID" value="nRc.2.0.1.g37670"/>
</dbReference>